<dbReference type="Pfam" id="PF08974">
    <property type="entry name" value="DUF1877"/>
    <property type="match status" value="1"/>
</dbReference>
<name>A0AAU1I5B0_9ACTN</name>
<proteinExistence type="predicted"/>
<accession>A0AAU1I5B0</accession>
<protein>
    <submittedName>
        <fullName evidence="1">YfbM family protein</fullName>
    </submittedName>
</protein>
<dbReference type="InterPro" id="IPR015068">
    <property type="entry name" value="DUF1877"/>
</dbReference>
<dbReference type="AlphaFoldDB" id="A0AAU1I5B0"/>
<reference evidence="1" key="1">
    <citation type="submission" date="2022-10" db="EMBL/GenBank/DDBJ databases">
        <title>The complete genomes of actinobacterial strains from the NBC collection.</title>
        <authorList>
            <person name="Joergensen T.S."/>
            <person name="Alvarez Arevalo M."/>
            <person name="Sterndorff E.B."/>
            <person name="Faurdal D."/>
            <person name="Vuksanovic O."/>
            <person name="Mourched A.-S."/>
            <person name="Charusanti P."/>
            <person name="Shaw S."/>
            <person name="Blin K."/>
            <person name="Weber T."/>
        </authorList>
    </citation>
    <scope>NUCLEOTIDE SEQUENCE</scope>
    <source>
        <strain evidence="1">NBC 00180</strain>
    </source>
</reference>
<dbReference type="Gene3D" id="3.40.1760.10">
    <property type="entry name" value="YfbM-like super family"/>
    <property type="match status" value="1"/>
</dbReference>
<organism evidence="1">
    <name type="scientific">Streptomyces sp. NBC_00180</name>
    <dbReference type="NCBI Taxonomy" id="2903632"/>
    <lineage>
        <taxon>Bacteria</taxon>
        <taxon>Bacillati</taxon>
        <taxon>Actinomycetota</taxon>
        <taxon>Actinomycetes</taxon>
        <taxon>Kitasatosporales</taxon>
        <taxon>Streptomycetaceae</taxon>
        <taxon>Streptomyces</taxon>
    </lineage>
</organism>
<dbReference type="InterPro" id="IPR035944">
    <property type="entry name" value="YfbM-like_sf"/>
</dbReference>
<dbReference type="EMBL" id="CP108140">
    <property type="protein sequence ID" value="WTP90181.1"/>
    <property type="molecule type" value="Genomic_DNA"/>
</dbReference>
<gene>
    <name evidence="1" type="ORF">OG477_34650</name>
</gene>
<evidence type="ECO:0000313" key="1">
    <source>
        <dbReference type="EMBL" id="WTP90181.1"/>
    </source>
</evidence>
<sequence>MALTQQFARITPAYLERCRTSALDSPGGAPGWDPLPTDLLDTDWALWGLIRYCRATGTDADLIALLDRAVSGDPGGDIGFLDHDELYDGIDGPPRLLAPAAVAEIARALYAVDLDDLMADLPSHPKDAAAACGFGREFAGDVRDYLIEHFTAMREFYGGATRRGQCMVMWTD</sequence>